<dbReference type="InterPro" id="IPR010559">
    <property type="entry name" value="Sig_transdc_His_kin_internal"/>
</dbReference>
<evidence type="ECO:0000313" key="5">
    <source>
        <dbReference type="EMBL" id="APG65746.1"/>
    </source>
</evidence>
<dbReference type="Pfam" id="PF13181">
    <property type="entry name" value="TPR_8"/>
    <property type="match status" value="1"/>
</dbReference>
<dbReference type="Pfam" id="PF13424">
    <property type="entry name" value="TPR_12"/>
    <property type="match status" value="2"/>
</dbReference>
<keyword evidence="6" id="KW-1185">Reference proteome</keyword>
<feature type="domain" description="Signal transduction histidine kinase internal region" evidence="4">
    <location>
        <begin position="430"/>
        <end position="507"/>
    </location>
</feature>
<dbReference type="RefSeq" id="WP_072556270.1">
    <property type="nucleotide sequence ID" value="NZ_CP018155.1"/>
</dbReference>
<evidence type="ECO:0000256" key="3">
    <source>
        <dbReference type="SAM" id="Phobius"/>
    </source>
</evidence>
<dbReference type="InterPro" id="IPR050640">
    <property type="entry name" value="Bact_2-comp_sensor_kinase"/>
</dbReference>
<dbReference type="SMART" id="SM00028">
    <property type="entry name" value="TPR"/>
    <property type="match status" value="7"/>
</dbReference>
<dbReference type="PANTHER" id="PTHR34220:SF7">
    <property type="entry name" value="SENSOR HISTIDINE KINASE YPDA"/>
    <property type="match status" value="1"/>
</dbReference>
<accession>A0A1L3JKR1</accession>
<evidence type="ECO:0000256" key="1">
    <source>
        <dbReference type="PROSITE-ProRule" id="PRU00339"/>
    </source>
</evidence>
<dbReference type="EMBL" id="CP018155">
    <property type="protein sequence ID" value="APG65746.1"/>
    <property type="molecule type" value="Genomic_DNA"/>
</dbReference>
<keyword evidence="1" id="KW-0802">TPR repeat</keyword>
<sequence>MKKILFTFIILFSISISSQEKEVNEKIQYLINNNIISDDIVDSIFKKHRRHEKDLKLLINKSKESSYLYGQFYGHRSLGRINRDLSLFEKSISEYNKAVEITKQLKDTISELKVLNSIGSAYRRQDDIPNALNYHQEALDIALNIKNPSIDIKKSISISQNSMGNLYISLRQYELALNEFSNSIVVQKQLNNKLGLAINYQNIGNAKEELGDLDGAYENYLKSLNFNNALENSVGKIICAYSIANVLIKQKKYDKALKTVDTVLQRAIKQKDMYYLSNTYNTLGLAQVHLNKLNPAQKNLNKALQIASNYNVQNIVVRSNENLSLLYEKKKDFKKAHQYYKIAKEEDAKTYNNLNLLYVNELRSRYDKQRTKNQLKDLSKQNEIAKLQLEKNRNIFILIASLFVLLIVILYSIIRERSLRNEKKFLTLKQEALQSQMNPHFIFNALNSIKLYIINNEQKNAVYYLNKFAKLIRKILEASNVKEISLREELETMELYMSIENIRFNNEINYTFSVDENLKLDSIKIPPLVLQPFIENAIWHGLSSKKGIKKIALSVTKTEEDYILISIEDNGIGRKASAKIKAGKTTNRKSIGIGLTTERLRSFVRGLEKDFSLKYTDINGEKNNIEGTKVEIKIPLV</sequence>
<feature type="coiled-coil region" evidence="2">
    <location>
        <begin position="368"/>
        <end position="395"/>
    </location>
</feature>
<evidence type="ECO:0000259" key="4">
    <source>
        <dbReference type="Pfam" id="PF06580"/>
    </source>
</evidence>
<gene>
    <name evidence="5" type="ORF">LPB136_10385</name>
</gene>
<keyword evidence="3" id="KW-1133">Transmembrane helix</keyword>
<dbReference type="InterPro" id="IPR019734">
    <property type="entry name" value="TPR_rpt"/>
</dbReference>
<dbReference type="PANTHER" id="PTHR34220">
    <property type="entry name" value="SENSOR HISTIDINE KINASE YPDA"/>
    <property type="match status" value="1"/>
</dbReference>
<dbReference type="AlphaFoldDB" id="A0A1L3JKR1"/>
<reference evidence="5 6" key="1">
    <citation type="submission" date="2016-11" db="EMBL/GenBank/DDBJ databases">
        <title>Tenacibaculum sp. LPB0136, isolated from marine environment.</title>
        <authorList>
            <person name="Kim E."/>
            <person name="Yi H."/>
        </authorList>
    </citation>
    <scope>NUCLEOTIDE SEQUENCE [LARGE SCALE GENOMIC DNA]</scope>
    <source>
        <strain evidence="5 6">LPB0136</strain>
    </source>
</reference>
<organism evidence="5 6">
    <name type="scientific">Tenacibaculum todarodis</name>
    <dbReference type="NCBI Taxonomy" id="1850252"/>
    <lineage>
        <taxon>Bacteria</taxon>
        <taxon>Pseudomonadati</taxon>
        <taxon>Bacteroidota</taxon>
        <taxon>Flavobacteriia</taxon>
        <taxon>Flavobacteriales</taxon>
        <taxon>Flavobacteriaceae</taxon>
        <taxon>Tenacibaculum</taxon>
    </lineage>
</organism>
<name>A0A1L3JKR1_9FLAO</name>
<dbReference type="GO" id="GO:0000155">
    <property type="term" value="F:phosphorelay sensor kinase activity"/>
    <property type="evidence" value="ECO:0007669"/>
    <property type="project" value="InterPro"/>
</dbReference>
<dbReference type="Gene3D" id="1.25.40.10">
    <property type="entry name" value="Tetratricopeptide repeat domain"/>
    <property type="match status" value="2"/>
</dbReference>
<dbReference type="InterPro" id="IPR011990">
    <property type="entry name" value="TPR-like_helical_dom_sf"/>
</dbReference>
<proteinExistence type="predicted"/>
<dbReference type="Proteomes" id="UP000181898">
    <property type="component" value="Chromosome"/>
</dbReference>
<feature type="repeat" description="TPR" evidence="1">
    <location>
        <begin position="277"/>
        <end position="310"/>
    </location>
</feature>
<protein>
    <recommendedName>
        <fullName evidence="4">Signal transduction histidine kinase internal region domain-containing protein</fullName>
    </recommendedName>
</protein>
<dbReference type="InterPro" id="IPR036890">
    <property type="entry name" value="HATPase_C_sf"/>
</dbReference>
<dbReference type="GO" id="GO:0016020">
    <property type="term" value="C:membrane"/>
    <property type="evidence" value="ECO:0007669"/>
    <property type="project" value="InterPro"/>
</dbReference>
<keyword evidence="3" id="KW-0472">Membrane</keyword>
<dbReference type="KEGG" id="ten:LPB136_10385"/>
<dbReference type="STRING" id="1850252.LPB136_10385"/>
<dbReference type="OrthoDB" id="6190788at2"/>
<dbReference type="Pfam" id="PF06580">
    <property type="entry name" value="His_kinase"/>
    <property type="match status" value="1"/>
</dbReference>
<keyword evidence="3" id="KW-0812">Transmembrane</keyword>
<feature type="transmembrane region" description="Helical" evidence="3">
    <location>
        <begin position="395"/>
        <end position="414"/>
    </location>
</feature>
<keyword evidence="2" id="KW-0175">Coiled coil</keyword>
<dbReference type="Gene3D" id="3.30.565.10">
    <property type="entry name" value="Histidine kinase-like ATPase, C-terminal domain"/>
    <property type="match status" value="1"/>
</dbReference>
<dbReference type="SUPFAM" id="SSF55874">
    <property type="entry name" value="ATPase domain of HSP90 chaperone/DNA topoisomerase II/histidine kinase"/>
    <property type="match status" value="1"/>
</dbReference>
<dbReference type="PROSITE" id="PS50005">
    <property type="entry name" value="TPR"/>
    <property type="match status" value="1"/>
</dbReference>
<dbReference type="SUPFAM" id="SSF48452">
    <property type="entry name" value="TPR-like"/>
    <property type="match status" value="2"/>
</dbReference>
<evidence type="ECO:0000256" key="2">
    <source>
        <dbReference type="SAM" id="Coils"/>
    </source>
</evidence>
<evidence type="ECO:0000313" key="6">
    <source>
        <dbReference type="Proteomes" id="UP000181898"/>
    </source>
</evidence>